<evidence type="ECO:0000256" key="3">
    <source>
        <dbReference type="ARBA" id="ARBA00022729"/>
    </source>
</evidence>
<evidence type="ECO:0000256" key="6">
    <source>
        <dbReference type="SAM" id="SignalP"/>
    </source>
</evidence>
<comment type="similarity">
    <text evidence="2">Belongs to the CpxP/Spy family.</text>
</comment>
<feature type="chain" id="PRO_5001852262" evidence="6">
    <location>
        <begin position="21"/>
        <end position="145"/>
    </location>
</feature>
<dbReference type="PANTHER" id="PTHR38102:SF1">
    <property type="entry name" value="PERIPLASMIC CHAPERONE SPY"/>
    <property type="match status" value="1"/>
</dbReference>
<evidence type="ECO:0000256" key="1">
    <source>
        <dbReference type="ARBA" id="ARBA00004418"/>
    </source>
</evidence>
<protein>
    <submittedName>
        <fullName evidence="7">LTXXQ domain protein</fullName>
    </submittedName>
</protein>
<organism evidence="7 8">
    <name type="scientific">Pseudomonas rhizosphaerae</name>
    <dbReference type="NCBI Taxonomy" id="216142"/>
    <lineage>
        <taxon>Bacteria</taxon>
        <taxon>Pseudomonadati</taxon>
        <taxon>Pseudomonadota</taxon>
        <taxon>Gammaproteobacteria</taxon>
        <taxon>Pseudomonadales</taxon>
        <taxon>Pseudomonadaceae</taxon>
        <taxon>Pseudomonas</taxon>
    </lineage>
</organism>
<reference evidence="7 8" key="1">
    <citation type="journal article" date="2015" name="J. Biotechnol.">
        <title>Complete genome sequence of Pseudomonas rhizosphaerae IH5T (=DSM 16299T), a phosphate-solubilizing rhizobacterium for bacterial biofertilizer.</title>
        <authorList>
            <person name="Kwak Y."/>
            <person name="Jung B.K."/>
            <person name="Shin J.H."/>
        </authorList>
    </citation>
    <scope>NUCLEOTIDE SEQUENCE [LARGE SCALE GENOMIC DNA]</scope>
    <source>
        <strain evidence="7">DSM 16299</strain>
    </source>
</reference>
<dbReference type="PANTHER" id="PTHR38102">
    <property type="entry name" value="PERIPLASMIC CHAPERONE SPY"/>
    <property type="match status" value="1"/>
</dbReference>
<feature type="region of interest" description="Disordered" evidence="5">
    <location>
        <begin position="96"/>
        <end position="145"/>
    </location>
</feature>
<dbReference type="GO" id="GO:0051082">
    <property type="term" value="F:unfolded protein binding"/>
    <property type="evidence" value="ECO:0007669"/>
    <property type="project" value="TreeGrafter"/>
</dbReference>
<dbReference type="Proteomes" id="UP000029499">
    <property type="component" value="Chromosome"/>
</dbReference>
<dbReference type="HOGENOM" id="CLU_149339_0_0_6"/>
<dbReference type="EMBL" id="CP009533">
    <property type="protein sequence ID" value="AIS16954.1"/>
    <property type="molecule type" value="Genomic_DNA"/>
</dbReference>
<dbReference type="eggNOG" id="COG3678">
    <property type="taxonomic scope" value="Bacteria"/>
</dbReference>
<feature type="compositionally biased region" description="Gly residues" evidence="5">
    <location>
        <begin position="25"/>
        <end position="42"/>
    </location>
</feature>
<dbReference type="Pfam" id="PF07813">
    <property type="entry name" value="LTXXQ"/>
    <property type="match status" value="1"/>
</dbReference>
<dbReference type="InterPro" id="IPR052211">
    <property type="entry name" value="Cpx_auxiliary_protein"/>
</dbReference>
<dbReference type="InterPro" id="IPR012899">
    <property type="entry name" value="LTXXQ"/>
</dbReference>
<evidence type="ECO:0000313" key="8">
    <source>
        <dbReference type="Proteomes" id="UP000029499"/>
    </source>
</evidence>
<sequence length="145" mass="16299">MRKTTLAMLFAATLPTLAMAMPQGGPEGFGPGPGKGGPGPRGGEPFAQLDLTHEQRTQVGKLMGEERHQQREITKKYLDKLPAADRKAMEDEIKANHDKAQTDVRAVLKPEQQKQFDEMKKTQEERRAEWAEFQAWKAQQGKKTQ</sequence>
<evidence type="ECO:0000256" key="2">
    <source>
        <dbReference type="ARBA" id="ARBA00008441"/>
    </source>
</evidence>
<feature type="compositionally biased region" description="Basic and acidic residues" evidence="5">
    <location>
        <begin position="96"/>
        <end position="130"/>
    </location>
</feature>
<dbReference type="RefSeq" id="WP_043187540.1">
    <property type="nucleotide sequence ID" value="NZ_CP009533.1"/>
</dbReference>
<comment type="subcellular location">
    <subcellularLocation>
        <location evidence="1">Periplasm</location>
    </subcellularLocation>
</comment>
<dbReference type="GO" id="GO:0030288">
    <property type="term" value="C:outer membrane-bounded periplasmic space"/>
    <property type="evidence" value="ECO:0007669"/>
    <property type="project" value="TreeGrafter"/>
</dbReference>
<evidence type="ECO:0000256" key="4">
    <source>
        <dbReference type="ARBA" id="ARBA00022764"/>
    </source>
</evidence>
<keyword evidence="4" id="KW-0574">Periplasm</keyword>
<dbReference type="AlphaFoldDB" id="A0A089YN35"/>
<keyword evidence="3 6" id="KW-0732">Signal</keyword>
<accession>A0A089YN35</accession>
<proteinExistence type="inferred from homology"/>
<dbReference type="STRING" id="216142.LT40_05835"/>
<dbReference type="Gene3D" id="1.20.120.1490">
    <property type="match status" value="1"/>
</dbReference>
<dbReference type="KEGG" id="prh:LT40_05835"/>
<feature type="region of interest" description="Disordered" evidence="5">
    <location>
        <begin position="19"/>
        <end position="49"/>
    </location>
</feature>
<name>A0A089YN35_9PSED</name>
<evidence type="ECO:0000313" key="7">
    <source>
        <dbReference type="EMBL" id="AIS16954.1"/>
    </source>
</evidence>
<keyword evidence="8" id="KW-1185">Reference proteome</keyword>
<evidence type="ECO:0000256" key="5">
    <source>
        <dbReference type="SAM" id="MobiDB-lite"/>
    </source>
</evidence>
<gene>
    <name evidence="7" type="ORF">LT40_05835</name>
</gene>
<feature type="signal peptide" evidence="6">
    <location>
        <begin position="1"/>
        <end position="20"/>
    </location>
</feature>
<dbReference type="OrthoDB" id="7031832at2"/>